<dbReference type="AlphaFoldDB" id="A0A133VK58"/>
<dbReference type="SMART" id="SM01405">
    <property type="entry name" value="Ribosomal_S6e"/>
    <property type="match status" value="1"/>
</dbReference>
<dbReference type="PROSITE" id="PS00578">
    <property type="entry name" value="RIBOSOMAL_S6E"/>
    <property type="match status" value="1"/>
</dbReference>
<feature type="compositionally biased region" description="Basic and acidic residues" evidence="5">
    <location>
        <begin position="50"/>
        <end position="71"/>
    </location>
</feature>
<dbReference type="InterPro" id="IPR020924">
    <property type="entry name" value="Ribosomal_eS6_arc"/>
</dbReference>
<evidence type="ECO:0000256" key="4">
    <source>
        <dbReference type="HAMAP-Rule" id="MF_00512"/>
    </source>
</evidence>
<accession>A0A133VK58</accession>
<organism evidence="6 7">
    <name type="scientific">candidate division MSBL1 archaeon SCGC-AAA382A20</name>
    <dbReference type="NCBI Taxonomy" id="1698280"/>
    <lineage>
        <taxon>Archaea</taxon>
        <taxon>Methanobacteriati</taxon>
        <taxon>Methanobacteriota</taxon>
        <taxon>candidate division MSBL1</taxon>
    </lineage>
</organism>
<dbReference type="EMBL" id="LHYE01000028">
    <property type="protein sequence ID" value="KXB06824.1"/>
    <property type="molecule type" value="Genomic_DNA"/>
</dbReference>
<comment type="similarity">
    <text evidence="1 4">Belongs to the eukaryotic ribosomal protein eS6 family.</text>
</comment>
<evidence type="ECO:0000256" key="2">
    <source>
        <dbReference type="ARBA" id="ARBA00022980"/>
    </source>
</evidence>
<protein>
    <recommendedName>
        <fullName evidence="4">Small ribosomal subunit protein eS6</fullName>
    </recommendedName>
</protein>
<keyword evidence="7" id="KW-1185">Reference proteome</keyword>
<dbReference type="Proteomes" id="UP000070263">
    <property type="component" value="Unassembled WGS sequence"/>
</dbReference>
<comment type="caution">
    <text evidence="6">The sequence shown here is derived from an EMBL/GenBank/DDBJ whole genome shotgun (WGS) entry which is preliminary data.</text>
</comment>
<evidence type="ECO:0000256" key="5">
    <source>
        <dbReference type="SAM" id="MobiDB-lite"/>
    </source>
</evidence>
<keyword evidence="3 4" id="KW-0687">Ribonucleoprotein</keyword>
<dbReference type="NCBIfam" id="NF003294">
    <property type="entry name" value="PRK04290.1-3"/>
    <property type="match status" value="1"/>
</dbReference>
<name>A0A133VK58_9EURY</name>
<dbReference type="Pfam" id="PF01092">
    <property type="entry name" value="Ribosomal_S6e"/>
    <property type="match status" value="1"/>
</dbReference>
<dbReference type="HAMAP" id="MF_00512">
    <property type="entry name" value="Ribosomal_eS6"/>
    <property type="match status" value="1"/>
</dbReference>
<proteinExistence type="inferred from homology"/>
<dbReference type="InterPro" id="IPR001377">
    <property type="entry name" value="Ribosomal_eS6"/>
</dbReference>
<sequence>MFKIIVSDPEEGKSWQIEREATPLIGTKLGEEFNGSLIGLDGYTLEVRGGSDKEGFPMRKSVEGSGRREVLMKGGSGYRPRENGEKKRKTVRGNTVSEEIVQVNTKVVEKEGDAEAIPDLLGLETGGESAGKEEEAETETEENGKED</sequence>
<dbReference type="GO" id="GO:0003735">
    <property type="term" value="F:structural constituent of ribosome"/>
    <property type="evidence" value="ECO:0007669"/>
    <property type="project" value="InterPro"/>
</dbReference>
<evidence type="ECO:0000256" key="3">
    <source>
        <dbReference type="ARBA" id="ARBA00023274"/>
    </source>
</evidence>
<evidence type="ECO:0000256" key="1">
    <source>
        <dbReference type="ARBA" id="ARBA00009312"/>
    </source>
</evidence>
<keyword evidence="2 4" id="KW-0689">Ribosomal protein</keyword>
<dbReference type="InterPro" id="IPR018282">
    <property type="entry name" value="Ribosomal_eS6_CS"/>
</dbReference>
<dbReference type="GO" id="GO:0005840">
    <property type="term" value="C:ribosome"/>
    <property type="evidence" value="ECO:0007669"/>
    <property type="project" value="UniProtKB-KW"/>
</dbReference>
<feature type="region of interest" description="Disordered" evidence="5">
    <location>
        <begin position="111"/>
        <end position="147"/>
    </location>
</feature>
<gene>
    <name evidence="4" type="primary">rps6e</name>
    <name evidence="6" type="ORF">AKJ51_02730</name>
</gene>
<feature type="region of interest" description="Disordered" evidence="5">
    <location>
        <begin position="50"/>
        <end position="93"/>
    </location>
</feature>
<dbReference type="GO" id="GO:1990904">
    <property type="term" value="C:ribonucleoprotein complex"/>
    <property type="evidence" value="ECO:0007669"/>
    <property type="project" value="UniProtKB-KW"/>
</dbReference>
<reference evidence="6 7" key="1">
    <citation type="journal article" date="2016" name="Sci. Rep.">
        <title>Metabolic traits of an uncultured archaeal lineage -MSBL1- from brine pools of the Red Sea.</title>
        <authorList>
            <person name="Mwirichia R."/>
            <person name="Alam I."/>
            <person name="Rashid M."/>
            <person name="Vinu M."/>
            <person name="Ba-Alawi W."/>
            <person name="Anthony Kamau A."/>
            <person name="Kamanda Ngugi D."/>
            <person name="Goker M."/>
            <person name="Klenk H.P."/>
            <person name="Bajic V."/>
            <person name="Stingl U."/>
        </authorList>
    </citation>
    <scope>NUCLEOTIDE SEQUENCE [LARGE SCALE GENOMIC DNA]</scope>
    <source>
        <strain evidence="6">SCGC-AAA382A20</strain>
    </source>
</reference>
<evidence type="ECO:0000313" key="6">
    <source>
        <dbReference type="EMBL" id="KXB06824.1"/>
    </source>
</evidence>
<evidence type="ECO:0000313" key="7">
    <source>
        <dbReference type="Proteomes" id="UP000070263"/>
    </source>
</evidence>
<dbReference type="PANTHER" id="PTHR11502">
    <property type="entry name" value="40S RIBOSOMAL PROTEIN S6"/>
    <property type="match status" value="1"/>
</dbReference>
<dbReference type="GO" id="GO:0006412">
    <property type="term" value="P:translation"/>
    <property type="evidence" value="ECO:0007669"/>
    <property type="project" value="UniProtKB-UniRule"/>
</dbReference>